<evidence type="ECO:0000313" key="1">
    <source>
        <dbReference type="EMBL" id="RDV16068.1"/>
    </source>
</evidence>
<name>A0A3D8LF91_9BACT</name>
<evidence type="ECO:0000313" key="2">
    <source>
        <dbReference type="Proteomes" id="UP000256708"/>
    </source>
</evidence>
<sequence length="237" mass="27723">MVNFNYKYPVPSEGYTLEYNNGKVSKRTGGYRCILAISCQNDNDIFDDRQVFYDVAYKGNTVKITTRSPEGWSWLKQEWLFQMHHSNQIEYLIYKAENRVMYDSLAYTYNTSGKISQIWSYGVYRDDTQVEAVVQTVKDFTFNGAENLEKVETRVLLSDGFVISLIVEEFGNYDTAVNPLQHLFMFEDTYYRTLSKNNFRKYSIHYIDAITGANTGLSGREWTLYYNQSGMPQFDKL</sequence>
<comment type="caution">
    <text evidence="1">The sequence shown here is derived from an EMBL/GenBank/DDBJ whole genome shotgun (WGS) entry which is preliminary data.</text>
</comment>
<gene>
    <name evidence="1" type="ORF">DXT99_05200</name>
</gene>
<dbReference type="AlphaFoldDB" id="A0A3D8LF91"/>
<keyword evidence="2" id="KW-1185">Reference proteome</keyword>
<proteinExistence type="predicted"/>
<reference evidence="2" key="1">
    <citation type="submission" date="2018-08" db="EMBL/GenBank/DDBJ databases">
        <authorList>
            <person name="Liu Z.-W."/>
            <person name="Du Z.-J."/>
        </authorList>
    </citation>
    <scope>NUCLEOTIDE SEQUENCE [LARGE SCALE GENOMIC DNA]</scope>
    <source>
        <strain evidence="2">H4X</strain>
    </source>
</reference>
<dbReference type="Proteomes" id="UP000256708">
    <property type="component" value="Unassembled WGS sequence"/>
</dbReference>
<organism evidence="1 2">
    <name type="scientific">Pontibacter diazotrophicus</name>
    <dbReference type="NCBI Taxonomy" id="1400979"/>
    <lineage>
        <taxon>Bacteria</taxon>
        <taxon>Pseudomonadati</taxon>
        <taxon>Bacteroidota</taxon>
        <taxon>Cytophagia</taxon>
        <taxon>Cytophagales</taxon>
        <taxon>Hymenobacteraceae</taxon>
        <taxon>Pontibacter</taxon>
    </lineage>
</organism>
<dbReference type="EMBL" id="QRGR01000005">
    <property type="protein sequence ID" value="RDV16068.1"/>
    <property type="molecule type" value="Genomic_DNA"/>
</dbReference>
<accession>A0A3D8LF91</accession>
<protein>
    <submittedName>
        <fullName evidence="1">Uncharacterized protein</fullName>
    </submittedName>
</protein>